<dbReference type="AlphaFoldDB" id="A0A0A2UV83"/>
<feature type="domain" description="LiaF transmembrane" evidence="2">
    <location>
        <begin position="69"/>
        <end position="163"/>
    </location>
</feature>
<dbReference type="InterPro" id="IPR054331">
    <property type="entry name" value="LiaF_TM"/>
</dbReference>
<dbReference type="OrthoDB" id="2695971at2"/>
<evidence type="ECO:0000259" key="2">
    <source>
        <dbReference type="Pfam" id="PF22570"/>
    </source>
</evidence>
<feature type="transmembrane region" description="Helical" evidence="1">
    <location>
        <begin position="37"/>
        <end position="55"/>
    </location>
</feature>
<protein>
    <submittedName>
        <fullName evidence="3">Membrane protein</fullName>
    </submittedName>
</protein>
<evidence type="ECO:0000313" key="4">
    <source>
        <dbReference type="Proteomes" id="UP000030153"/>
    </source>
</evidence>
<reference evidence="3 4" key="1">
    <citation type="submission" date="2013-08" db="EMBL/GenBank/DDBJ databases">
        <title>Genome of Pontibacillus chungwhensis.</title>
        <authorList>
            <person name="Wang Q."/>
            <person name="Wang G."/>
        </authorList>
    </citation>
    <scope>NUCLEOTIDE SEQUENCE [LARGE SCALE GENOMIC DNA]</scope>
    <source>
        <strain evidence="3 4">BH030062</strain>
    </source>
</reference>
<feature type="transmembrane region" description="Helical" evidence="1">
    <location>
        <begin position="12"/>
        <end position="31"/>
    </location>
</feature>
<dbReference type="Pfam" id="PF22570">
    <property type="entry name" value="LiaF-TM"/>
    <property type="match status" value="1"/>
</dbReference>
<feature type="transmembrane region" description="Helical" evidence="1">
    <location>
        <begin position="87"/>
        <end position="110"/>
    </location>
</feature>
<keyword evidence="1" id="KW-1133">Transmembrane helix</keyword>
<gene>
    <name evidence="3" type="ORF">N780_01300</name>
</gene>
<keyword evidence="1" id="KW-0812">Transmembrane</keyword>
<keyword evidence="1" id="KW-0472">Membrane</keyword>
<accession>A0A0A2UV83</accession>
<feature type="transmembrane region" description="Helical" evidence="1">
    <location>
        <begin position="140"/>
        <end position="158"/>
    </location>
</feature>
<dbReference type="EMBL" id="AVBG01000003">
    <property type="protein sequence ID" value="KGP92222.1"/>
    <property type="molecule type" value="Genomic_DNA"/>
</dbReference>
<dbReference type="STRING" id="1385513.N780_01300"/>
<comment type="caution">
    <text evidence="3">The sequence shown here is derived from an EMBL/GenBank/DDBJ whole genome shotgun (WGS) entry which is preliminary data.</text>
</comment>
<proteinExistence type="predicted"/>
<feature type="transmembrane region" description="Helical" evidence="1">
    <location>
        <begin position="62"/>
        <end position="81"/>
    </location>
</feature>
<dbReference type="eggNOG" id="ENOG50332HI">
    <property type="taxonomic scope" value="Bacteria"/>
</dbReference>
<evidence type="ECO:0000313" key="3">
    <source>
        <dbReference type="EMBL" id="KGP92222.1"/>
    </source>
</evidence>
<keyword evidence="4" id="KW-1185">Reference proteome</keyword>
<sequence length="169" mass="18607">MKSKPANAITGMIFVITGIFILLANLEIIPMPSASEAWPAFILLPAVGFHAGFFLSGQKRELAGLLVPGGILLVISLLFFFETATGFAYSAYTWPVYLLAPAFGLFELWYFGKREKGLLIPISILTGIALFSWGEMLMSAVGRLWPVIFIIIGLYLLFGRRKTKGNDKV</sequence>
<name>A0A0A2UV83_9BACI</name>
<evidence type="ECO:0000256" key="1">
    <source>
        <dbReference type="SAM" id="Phobius"/>
    </source>
</evidence>
<organism evidence="3 4">
    <name type="scientific">Pontibacillus chungwhensis BH030062</name>
    <dbReference type="NCBI Taxonomy" id="1385513"/>
    <lineage>
        <taxon>Bacteria</taxon>
        <taxon>Bacillati</taxon>
        <taxon>Bacillota</taxon>
        <taxon>Bacilli</taxon>
        <taxon>Bacillales</taxon>
        <taxon>Bacillaceae</taxon>
        <taxon>Pontibacillus</taxon>
    </lineage>
</organism>
<feature type="transmembrane region" description="Helical" evidence="1">
    <location>
        <begin position="117"/>
        <end position="134"/>
    </location>
</feature>
<dbReference type="Proteomes" id="UP000030153">
    <property type="component" value="Unassembled WGS sequence"/>
</dbReference>
<dbReference type="RefSeq" id="WP_036781334.1">
    <property type="nucleotide sequence ID" value="NZ_AVBG01000003.1"/>
</dbReference>